<keyword evidence="2" id="KW-1185">Reference proteome</keyword>
<reference evidence="2" key="1">
    <citation type="journal article" date="2011" name="Genome Biol.">
        <title>Comparative genomics of the social amoebae Dictyostelium discoideum and Dictyostelium purpureum.</title>
        <authorList>
            <consortium name="US DOE Joint Genome Institute (JGI-PGF)"/>
            <person name="Sucgang R."/>
            <person name="Kuo A."/>
            <person name="Tian X."/>
            <person name="Salerno W."/>
            <person name="Parikh A."/>
            <person name="Feasley C.L."/>
            <person name="Dalin E."/>
            <person name="Tu H."/>
            <person name="Huang E."/>
            <person name="Barry K."/>
            <person name="Lindquist E."/>
            <person name="Shapiro H."/>
            <person name="Bruce D."/>
            <person name="Schmutz J."/>
            <person name="Salamov A."/>
            <person name="Fey P."/>
            <person name="Gaudet P."/>
            <person name="Anjard C."/>
            <person name="Babu M.M."/>
            <person name="Basu S."/>
            <person name="Bushmanova Y."/>
            <person name="van der Wel H."/>
            <person name="Katoh-Kurasawa M."/>
            <person name="Dinh C."/>
            <person name="Coutinho P.M."/>
            <person name="Saito T."/>
            <person name="Elias M."/>
            <person name="Schaap P."/>
            <person name="Kay R.R."/>
            <person name="Henrissat B."/>
            <person name="Eichinger L."/>
            <person name="Rivero F."/>
            <person name="Putnam N.H."/>
            <person name="West C.M."/>
            <person name="Loomis W.F."/>
            <person name="Chisholm R.L."/>
            <person name="Shaulsky G."/>
            <person name="Strassmann J.E."/>
            <person name="Queller D.C."/>
            <person name="Kuspa A."/>
            <person name="Grigoriev I.V."/>
        </authorList>
    </citation>
    <scope>NUCLEOTIDE SEQUENCE [LARGE SCALE GENOMIC DNA]</scope>
    <source>
        <strain evidence="2">QSDP1</strain>
    </source>
</reference>
<accession>F0ZFV5</accession>
<dbReference type="AlphaFoldDB" id="F0ZFV5"/>
<dbReference type="RefSeq" id="XP_003286307.1">
    <property type="nucleotide sequence ID" value="XM_003286259.1"/>
</dbReference>
<sequence length="305" mass="36300">MEQIKYFHHCTNKESAKLIKEYGTIRYLADDLFFNGSVSEVNAPKVFFLECYKYQGRDIFKTTYPRDLKVGDESYMLKFPIKKSHSKRYNYYLIEDAGATEEVKHHKIFMVHIKNKEGLNYALLKNYRLLDINNNEYFMFNKEDKKWYTIQYTDENKVIVDIAYCGKTIFPKKSPFKMQYITGVEKRNSVFYAIHTENKEKIEYDVKEKKVFSFTIKTKLKEVNLLSGRVKKGSKENKYLSKYYKTSIKCKNGDLKQFSICFNEDAFIDIKDIEHVTKTCKLKKNKLNIYTHFNQLVILSLVYSN</sequence>
<protein>
    <submittedName>
        <fullName evidence="1">Uncharacterized protein</fullName>
    </submittedName>
</protein>
<dbReference type="eggNOG" id="ENOG502RI2S">
    <property type="taxonomic scope" value="Eukaryota"/>
</dbReference>
<proteinExistence type="predicted"/>
<organism evidence="1 2">
    <name type="scientific">Dictyostelium purpureum</name>
    <name type="common">Slime mold</name>
    <dbReference type="NCBI Taxonomy" id="5786"/>
    <lineage>
        <taxon>Eukaryota</taxon>
        <taxon>Amoebozoa</taxon>
        <taxon>Evosea</taxon>
        <taxon>Eumycetozoa</taxon>
        <taxon>Dictyostelia</taxon>
        <taxon>Dictyosteliales</taxon>
        <taxon>Dictyosteliaceae</taxon>
        <taxon>Dictyostelium</taxon>
    </lineage>
</organism>
<dbReference type="OMA" id="SICFNED"/>
<dbReference type="VEuPathDB" id="AmoebaDB:DICPUDRAFT_77187"/>
<dbReference type="FunCoup" id="F0ZFV5">
    <property type="interactions" value="398"/>
</dbReference>
<name>F0ZFV5_DICPU</name>
<evidence type="ECO:0000313" key="1">
    <source>
        <dbReference type="EMBL" id="EGC37179.1"/>
    </source>
</evidence>
<gene>
    <name evidence="1" type="ORF">DICPUDRAFT_77187</name>
</gene>
<dbReference type="KEGG" id="dpp:DICPUDRAFT_77187"/>
<dbReference type="GeneID" id="10503683"/>
<evidence type="ECO:0000313" key="2">
    <source>
        <dbReference type="Proteomes" id="UP000001064"/>
    </source>
</evidence>
<dbReference type="Proteomes" id="UP000001064">
    <property type="component" value="Unassembled WGS sequence"/>
</dbReference>
<dbReference type="InParanoid" id="F0ZFV5"/>
<dbReference type="EMBL" id="GL871006">
    <property type="protein sequence ID" value="EGC37179.1"/>
    <property type="molecule type" value="Genomic_DNA"/>
</dbReference>